<evidence type="ECO:0000313" key="2">
    <source>
        <dbReference type="Proteomes" id="UP000316079"/>
    </source>
</evidence>
<name>A0A553QN08_9TELE</name>
<proteinExistence type="predicted"/>
<keyword evidence="2" id="KW-1185">Reference proteome</keyword>
<accession>A0A553QN08</accession>
<dbReference type="Proteomes" id="UP000316079">
    <property type="component" value="Unassembled WGS sequence"/>
</dbReference>
<gene>
    <name evidence="1" type="ORF">DNTS_020402</name>
</gene>
<dbReference type="OrthoDB" id="1305878at2759"/>
<feature type="non-terminal residue" evidence="1">
    <location>
        <position position="155"/>
    </location>
</feature>
<dbReference type="AlphaFoldDB" id="A0A553QN08"/>
<reference evidence="1 2" key="1">
    <citation type="journal article" date="2019" name="Sci. Data">
        <title>Hybrid genome assembly and annotation of Danionella translucida.</title>
        <authorList>
            <person name="Kadobianskyi M."/>
            <person name="Schulze L."/>
            <person name="Schuelke M."/>
            <person name="Judkewitz B."/>
        </authorList>
    </citation>
    <scope>NUCLEOTIDE SEQUENCE [LARGE SCALE GENOMIC DNA]</scope>
    <source>
        <strain evidence="1 2">Bolton</strain>
    </source>
</reference>
<dbReference type="EMBL" id="SRMA01025779">
    <property type="protein sequence ID" value="TRY91108.1"/>
    <property type="molecule type" value="Genomic_DNA"/>
</dbReference>
<protein>
    <submittedName>
        <fullName evidence="1">Uncharacterized protein</fullName>
    </submittedName>
</protein>
<evidence type="ECO:0000313" key="1">
    <source>
        <dbReference type="EMBL" id="TRY91108.1"/>
    </source>
</evidence>
<comment type="caution">
    <text evidence="1">The sequence shown here is derived from an EMBL/GenBank/DDBJ whole genome shotgun (WGS) entry which is preliminary data.</text>
</comment>
<organism evidence="1 2">
    <name type="scientific">Danionella cerebrum</name>
    <dbReference type="NCBI Taxonomy" id="2873325"/>
    <lineage>
        <taxon>Eukaryota</taxon>
        <taxon>Metazoa</taxon>
        <taxon>Chordata</taxon>
        <taxon>Craniata</taxon>
        <taxon>Vertebrata</taxon>
        <taxon>Euteleostomi</taxon>
        <taxon>Actinopterygii</taxon>
        <taxon>Neopterygii</taxon>
        <taxon>Teleostei</taxon>
        <taxon>Ostariophysi</taxon>
        <taxon>Cypriniformes</taxon>
        <taxon>Danionidae</taxon>
        <taxon>Danioninae</taxon>
        <taxon>Danionella</taxon>
    </lineage>
</organism>
<sequence>MEGAAFVETNHKDGWVPSALGAVLDNLVLHVEVADLHEWTVNILDMKTTDHPDIRCKTFLCWSQSFYFSLIINNKLPLAAAYEENPEQTCWQKRPKGTSHEALNALRDDSLSKSKSKCVLKPKCSRQEPHNGLNDARLLLLILISTSGRNCLLLP</sequence>